<evidence type="ECO:0000313" key="1">
    <source>
        <dbReference type="EMBL" id="ACO64938.1"/>
    </source>
</evidence>
<gene>
    <name evidence="1" type="ORF">MICPUN_60241</name>
</gene>
<dbReference type="GeneID" id="8245321"/>
<dbReference type="EMBL" id="CP001328">
    <property type="protein sequence ID" value="ACO64938.1"/>
    <property type="molecule type" value="Genomic_DNA"/>
</dbReference>
<organism evidence="1 2">
    <name type="scientific">Micromonas commoda (strain RCC299 / NOUM17 / CCMP2709)</name>
    <name type="common">Picoplanktonic green alga</name>
    <dbReference type="NCBI Taxonomy" id="296587"/>
    <lineage>
        <taxon>Eukaryota</taxon>
        <taxon>Viridiplantae</taxon>
        <taxon>Chlorophyta</taxon>
        <taxon>Mamiellophyceae</taxon>
        <taxon>Mamiellales</taxon>
        <taxon>Mamiellaceae</taxon>
        <taxon>Micromonas</taxon>
    </lineage>
</organism>
<dbReference type="InParanoid" id="C1EAY6"/>
<accession>C1EAY6</accession>
<keyword evidence="2" id="KW-1185">Reference proteome</keyword>
<sequence>MSGDKILLAGAAMNGLYGLQIFSDQDKAAETFYGQTKPAQSEKGVGQWLGFSNLASAAMLAVVANTTDENTKTNVKKVMIGVSLAGALIAKNQVDEFGFDKKQSDMAIGANLALAAVAARDVFGEKK</sequence>
<evidence type="ECO:0000313" key="2">
    <source>
        <dbReference type="Proteomes" id="UP000002009"/>
    </source>
</evidence>
<dbReference type="AlphaFoldDB" id="C1EAY6"/>
<name>C1EAY6_MICCC</name>
<proteinExistence type="predicted"/>
<protein>
    <submittedName>
        <fullName evidence="1">Uncharacterized protein</fullName>
    </submittedName>
</protein>
<dbReference type="RefSeq" id="XP_002503680.1">
    <property type="nucleotide sequence ID" value="XM_002503634.1"/>
</dbReference>
<reference evidence="1 2" key="1">
    <citation type="journal article" date="2009" name="Science">
        <title>Green evolution and dynamic adaptations revealed by genomes of the marine picoeukaryotes Micromonas.</title>
        <authorList>
            <person name="Worden A.Z."/>
            <person name="Lee J.H."/>
            <person name="Mock T."/>
            <person name="Rouze P."/>
            <person name="Simmons M.P."/>
            <person name="Aerts A.L."/>
            <person name="Allen A.E."/>
            <person name="Cuvelier M.L."/>
            <person name="Derelle E."/>
            <person name="Everett M.V."/>
            <person name="Foulon E."/>
            <person name="Grimwood J."/>
            <person name="Gundlach H."/>
            <person name="Henrissat B."/>
            <person name="Napoli C."/>
            <person name="McDonald S.M."/>
            <person name="Parker M.S."/>
            <person name="Rombauts S."/>
            <person name="Salamov A."/>
            <person name="Von Dassow P."/>
            <person name="Badger J.H."/>
            <person name="Coutinho P.M."/>
            <person name="Demir E."/>
            <person name="Dubchak I."/>
            <person name="Gentemann C."/>
            <person name="Eikrem W."/>
            <person name="Gready J.E."/>
            <person name="John U."/>
            <person name="Lanier W."/>
            <person name="Lindquist E.A."/>
            <person name="Lucas S."/>
            <person name="Mayer K.F."/>
            <person name="Moreau H."/>
            <person name="Not F."/>
            <person name="Otillar R."/>
            <person name="Panaud O."/>
            <person name="Pangilinan J."/>
            <person name="Paulsen I."/>
            <person name="Piegu B."/>
            <person name="Poliakov A."/>
            <person name="Robbens S."/>
            <person name="Schmutz J."/>
            <person name="Toulza E."/>
            <person name="Wyss T."/>
            <person name="Zelensky A."/>
            <person name="Zhou K."/>
            <person name="Armbrust E.V."/>
            <person name="Bhattacharya D."/>
            <person name="Goodenough U.W."/>
            <person name="Van de Peer Y."/>
            <person name="Grigoriev I.V."/>
        </authorList>
    </citation>
    <scope>NUCLEOTIDE SEQUENCE [LARGE SCALE GENOMIC DNA]</scope>
    <source>
        <strain evidence="2">RCC299 / NOUM17</strain>
    </source>
</reference>
<dbReference type="KEGG" id="mis:MICPUN_60241"/>
<dbReference type="Proteomes" id="UP000002009">
    <property type="component" value="Chromosome 7"/>
</dbReference>